<keyword evidence="2" id="KW-1185">Reference proteome</keyword>
<accession>A0A1R3GFH5</accession>
<dbReference type="Proteomes" id="UP000187203">
    <property type="component" value="Unassembled WGS sequence"/>
</dbReference>
<reference evidence="2" key="1">
    <citation type="submission" date="2013-09" db="EMBL/GenBank/DDBJ databases">
        <title>Corchorus olitorius genome sequencing.</title>
        <authorList>
            <person name="Alam M."/>
            <person name="Haque M.S."/>
            <person name="Islam M.S."/>
            <person name="Emdad E.M."/>
            <person name="Islam M.M."/>
            <person name="Ahmed B."/>
            <person name="Halim A."/>
            <person name="Hossen Q.M.M."/>
            <person name="Hossain M.Z."/>
            <person name="Ahmed R."/>
            <person name="Khan M.M."/>
            <person name="Islam R."/>
            <person name="Rashid M.M."/>
            <person name="Khan S.A."/>
            <person name="Rahman M.S."/>
            <person name="Alam M."/>
            <person name="Yahiya A.S."/>
            <person name="Khan M.S."/>
            <person name="Azam M.S."/>
            <person name="Haque T."/>
            <person name="Lashkar M.Z.H."/>
            <person name="Akhand A.I."/>
            <person name="Morshed G."/>
            <person name="Roy S."/>
            <person name="Uddin K.S."/>
            <person name="Rabeya T."/>
            <person name="Hossain A.S."/>
            <person name="Chowdhury A."/>
            <person name="Snigdha A.R."/>
            <person name="Mortoza M.S."/>
            <person name="Matin S.A."/>
            <person name="Hoque S.M.E."/>
            <person name="Islam M.K."/>
            <person name="Roy D.K."/>
            <person name="Haider R."/>
            <person name="Moosa M.M."/>
            <person name="Elias S.M."/>
            <person name="Hasan A.M."/>
            <person name="Jahan S."/>
            <person name="Shafiuddin M."/>
            <person name="Mahmood N."/>
            <person name="Shommy N.S."/>
        </authorList>
    </citation>
    <scope>NUCLEOTIDE SEQUENCE [LARGE SCALE GENOMIC DNA]</scope>
    <source>
        <strain evidence="2">cv. O-4</strain>
    </source>
</reference>
<comment type="caution">
    <text evidence="1">The sequence shown here is derived from an EMBL/GenBank/DDBJ whole genome shotgun (WGS) entry which is preliminary data.</text>
</comment>
<protein>
    <submittedName>
        <fullName evidence="1">Uncharacterized protein</fullName>
    </submittedName>
</protein>
<dbReference type="EMBL" id="AWUE01022687">
    <property type="protein sequence ID" value="OMO56817.1"/>
    <property type="molecule type" value="Genomic_DNA"/>
</dbReference>
<gene>
    <name evidence="1" type="ORF">COLO4_35553</name>
</gene>
<organism evidence="1 2">
    <name type="scientific">Corchorus olitorius</name>
    <dbReference type="NCBI Taxonomy" id="93759"/>
    <lineage>
        <taxon>Eukaryota</taxon>
        <taxon>Viridiplantae</taxon>
        <taxon>Streptophyta</taxon>
        <taxon>Embryophyta</taxon>
        <taxon>Tracheophyta</taxon>
        <taxon>Spermatophyta</taxon>
        <taxon>Magnoliopsida</taxon>
        <taxon>eudicotyledons</taxon>
        <taxon>Gunneridae</taxon>
        <taxon>Pentapetalae</taxon>
        <taxon>rosids</taxon>
        <taxon>malvids</taxon>
        <taxon>Malvales</taxon>
        <taxon>Malvaceae</taxon>
        <taxon>Grewioideae</taxon>
        <taxon>Apeibeae</taxon>
        <taxon>Corchorus</taxon>
    </lineage>
</organism>
<evidence type="ECO:0000313" key="1">
    <source>
        <dbReference type="EMBL" id="OMO56817.1"/>
    </source>
</evidence>
<sequence>MERYQEYEVMSRARKMGVKVVLPVCGVHERLSRERVVKRGEVVQPVC</sequence>
<proteinExistence type="predicted"/>
<evidence type="ECO:0000313" key="2">
    <source>
        <dbReference type="Proteomes" id="UP000187203"/>
    </source>
</evidence>
<name>A0A1R3GFH5_9ROSI</name>
<dbReference type="AlphaFoldDB" id="A0A1R3GFH5"/>